<reference evidence="2 3" key="1">
    <citation type="journal article" date="2012" name="J. Bacteriol.">
        <title>Complete Genome Sequence of the Beer Spoilage Organism Pediococcus claussenii ATCC BAA-344T.</title>
        <authorList>
            <person name="Pittet V."/>
            <person name="Abegunde T."/>
            <person name="Marfleet T."/>
            <person name="Haakensen M."/>
            <person name="Morrow K."/>
            <person name="Jayaprakash T."/>
            <person name="Schroeder K."/>
            <person name="Trost B."/>
            <person name="Byrns S."/>
            <person name="Bergsveinson J."/>
            <person name="Kusalik A."/>
            <person name="Ziola B."/>
        </authorList>
    </citation>
    <scope>NUCLEOTIDE SEQUENCE [LARGE SCALE GENOMIC DNA]</scope>
    <source>
        <strain evidence="2 3">ATCC BAA-344</strain>
    </source>
</reference>
<dbReference type="HOGENOM" id="CLU_029375_6_3_9"/>
<dbReference type="AlphaFoldDB" id="G8PB70"/>
<sequence length="314" mass="35857">MKKDVKLGLTIVAPIMLATSGVAALSSRLYDYAFRRIDYVPDASEDKQKYADEYFAYVDWFKKVPSELWALHPDDPENFVSATYIPARNLSSKTVIIAHGYKGSGETMCNFAKMFYDWGFNVLCPDDRAHGKSSGDYINFGWLDRLDYVEWAKEVVRKTGENAEIVMFGVSMGGATIQMVSGEALPPQVKVLISDCGYSSLDEELSFLLKQQFHIPKFPMTQIISQINKHRLGFSISEVSSVKQLKKNLRPIFFIHGEKDKFVPTWMLNQSFEATDAPKDRWVVPNAVHAESFWINPKEYKSKIRSFVCNYMDM</sequence>
<dbReference type="STRING" id="701521.PECL_391"/>
<evidence type="ECO:0000313" key="3">
    <source>
        <dbReference type="Proteomes" id="UP000005444"/>
    </source>
</evidence>
<evidence type="ECO:0000259" key="1">
    <source>
        <dbReference type="Pfam" id="PF12146"/>
    </source>
</evidence>
<dbReference type="InterPro" id="IPR052920">
    <property type="entry name" value="DNA-binding_regulatory"/>
</dbReference>
<accession>G8PB70</accession>
<feature type="domain" description="Serine aminopeptidase S33" evidence="1">
    <location>
        <begin position="93"/>
        <end position="193"/>
    </location>
</feature>
<dbReference type="Gene3D" id="3.40.50.1820">
    <property type="entry name" value="alpha/beta hydrolase"/>
    <property type="match status" value="1"/>
</dbReference>
<dbReference type="PANTHER" id="PTHR43358">
    <property type="entry name" value="ALPHA/BETA-HYDROLASE"/>
    <property type="match status" value="1"/>
</dbReference>
<dbReference type="RefSeq" id="WP_014214897.1">
    <property type="nucleotide sequence ID" value="NC_016605.1"/>
</dbReference>
<gene>
    <name evidence="2" type="ordered locus">PECL_391</name>
</gene>
<name>G8PB70_PEDCP</name>
<dbReference type="InterPro" id="IPR029058">
    <property type="entry name" value="AB_hydrolase_fold"/>
</dbReference>
<dbReference type="KEGG" id="pce:PECL_391"/>
<dbReference type="InterPro" id="IPR022742">
    <property type="entry name" value="Hydrolase_4"/>
</dbReference>
<protein>
    <submittedName>
        <fullName evidence="2">Prolyl oligopeptidase family protein</fullName>
    </submittedName>
</protein>
<organism evidence="2 3">
    <name type="scientific">Pediococcus claussenii (strain ATCC BAA-344 / DSM 14800 / JCM 18046 / KCTC 3811 / LMG 21948 / P06)</name>
    <dbReference type="NCBI Taxonomy" id="701521"/>
    <lineage>
        <taxon>Bacteria</taxon>
        <taxon>Bacillati</taxon>
        <taxon>Bacillota</taxon>
        <taxon>Bacilli</taxon>
        <taxon>Lactobacillales</taxon>
        <taxon>Lactobacillaceae</taxon>
        <taxon>Pediococcus</taxon>
    </lineage>
</organism>
<dbReference type="Pfam" id="PF12146">
    <property type="entry name" value="Hydrolase_4"/>
    <property type="match status" value="1"/>
</dbReference>
<dbReference type="Proteomes" id="UP000005444">
    <property type="component" value="Chromosome"/>
</dbReference>
<dbReference type="SUPFAM" id="SSF53474">
    <property type="entry name" value="alpha/beta-Hydrolases"/>
    <property type="match status" value="1"/>
</dbReference>
<dbReference type="PATRIC" id="fig|701521.8.peg.369"/>
<dbReference type="PANTHER" id="PTHR43358:SF4">
    <property type="entry name" value="ALPHA_BETA HYDROLASE FOLD-1 DOMAIN-CONTAINING PROTEIN"/>
    <property type="match status" value="1"/>
</dbReference>
<evidence type="ECO:0000313" key="2">
    <source>
        <dbReference type="EMBL" id="AEV94699.1"/>
    </source>
</evidence>
<dbReference type="EMBL" id="CP003137">
    <property type="protein sequence ID" value="AEV94699.1"/>
    <property type="molecule type" value="Genomic_DNA"/>
</dbReference>
<keyword evidence="3" id="KW-1185">Reference proteome</keyword>
<dbReference type="eggNOG" id="COG1073">
    <property type="taxonomic scope" value="Bacteria"/>
</dbReference>
<proteinExistence type="predicted"/>